<dbReference type="PANTHER" id="PTHR21310">
    <property type="entry name" value="AMINOGLYCOSIDE PHOSPHOTRANSFERASE-RELATED-RELATED"/>
    <property type="match status" value="1"/>
</dbReference>
<feature type="domain" description="Aminoglycoside phosphotransferase" evidence="1">
    <location>
        <begin position="75"/>
        <end position="283"/>
    </location>
</feature>
<organism evidence="2 3">
    <name type="scientific">Serendipita vermifera MAFF 305830</name>
    <dbReference type="NCBI Taxonomy" id="933852"/>
    <lineage>
        <taxon>Eukaryota</taxon>
        <taxon>Fungi</taxon>
        <taxon>Dikarya</taxon>
        <taxon>Basidiomycota</taxon>
        <taxon>Agaricomycotina</taxon>
        <taxon>Agaricomycetes</taxon>
        <taxon>Sebacinales</taxon>
        <taxon>Serendipitaceae</taxon>
        <taxon>Serendipita</taxon>
    </lineage>
</organism>
<evidence type="ECO:0000313" key="2">
    <source>
        <dbReference type="EMBL" id="KIM21703.1"/>
    </source>
</evidence>
<protein>
    <recommendedName>
        <fullName evidence="1">Aminoglycoside phosphotransferase domain-containing protein</fullName>
    </recommendedName>
</protein>
<dbReference type="InterPro" id="IPR002575">
    <property type="entry name" value="Aminoglycoside_PTrfase"/>
</dbReference>
<evidence type="ECO:0000313" key="3">
    <source>
        <dbReference type="Proteomes" id="UP000054097"/>
    </source>
</evidence>
<proteinExistence type="predicted"/>
<dbReference type="EMBL" id="KN824374">
    <property type="protein sequence ID" value="KIM21703.1"/>
    <property type="molecule type" value="Genomic_DNA"/>
</dbReference>
<dbReference type="Proteomes" id="UP000054097">
    <property type="component" value="Unassembled WGS sequence"/>
</dbReference>
<evidence type="ECO:0000259" key="1">
    <source>
        <dbReference type="Pfam" id="PF01636"/>
    </source>
</evidence>
<dbReference type="AlphaFoldDB" id="A0A0C2W5J5"/>
<dbReference type="Pfam" id="PF01636">
    <property type="entry name" value="APH"/>
    <property type="match status" value="1"/>
</dbReference>
<dbReference type="InterPro" id="IPR051678">
    <property type="entry name" value="AGP_Transferase"/>
</dbReference>
<dbReference type="PANTHER" id="PTHR21310:SF56">
    <property type="entry name" value="AMINOGLYCOSIDE PHOSPHOTRANSFERASE DOMAIN-CONTAINING PROTEIN"/>
    <property type="match status" value="1"/>
</dbReference>
<reference evidence="3" key="2">
    <citation type="submission" date="2015-01" db="EMBL/GenBank/DDBJ databases">
        <title>Evolutionary Origins and Diversification of the Mycorrhizal Mutualists.</title>
        <authorList>
            <consortium name="DOE Joint Genome Institute"/>
            <consortium name="Mycorrhizal Genomics Consortium"/>
            <person name="Kohler A."/>
            <person name="Kuo A."/>
            <person name="Nagy L.G."/>
            <person name="Floudas D."/>
            <person name="Copeland A."/>
            <person name="Barry K.W."/>
            <person name="Cichocki N."/>
            <person name="Veneault-Fourrey C."/>
            <person name="LaButti K."/>
            <person name="Lindquist E.A."/>
            <person name="Lipzen A."/>
            <person name="Lundell T."/>
            <person name="Morin E."/>
            <person name="Murat C."/>
            <person name="Riley R."/>
            <person name="Ohm R."/>
            <person name="Sun H."/>
            <person name="Tunlid A."/>
            <person name="Henrissat B."/>
            <person name="Grigoriev I.V."/>
            <person name="Hibbett D.S."/>
            <person name="Martin F."/>
        </authorList>
    </citation>
    <scope>NUCLEOTIDE SEQUENCE [LARGE SCALE GENOMIC DNA]</scope>
    <source>
        <strain evidence="3">MAFF 305830</strain>
    </source>
</reference>
<dbReference type="OrthoDB" id="3166520at2759"/>
<accession>A0A0C2W5J5</accession>
<dbReference type="HOGENOM" id="CLU_522864_0_0_1"/>
<reference evidence="2 3" key="1">
    <citation type="submission" date="2014-04" db="EMBL/GenBank/DDBJ databases">
        <authorList>
            <consortium name="DOE Joint Genome Institute"/>
            <person name="Kuo A."/>
            <person name="Zuccaro A."/>
            <person name="Kohler A."/>
            <person name="Nagy L.G."/>
            <person name="Floudas D."/>
            <person name="Copeland A."/>
            <person name="Barry K.W."/>
            <person name="Cichocki N."/>
            <person name="Veneault-Fourrey C."/>
            <person name="LaButti K."/>
            <person name="Lindquist E.A."/>
            <person name="Lipzen A."/>
            <person name="Lundell T."/>
            <person name="Morin E."/>
            <person name="Murat C."/>
            <person name="Sun H."/>
            <person name="Tunlid A."/>
            <person name="Henrissat B."/>
            <person name="Grigoriev I.V."/>
            <person name="Hibbett D.S."/>
            <person name="Martin F."/>
            <person name="Nordberg H.P."/>
            <person name="Cantor M.N."/>
            <person name="Hua S.X."/>
        </authorList>
    </citation>
    <scope>NUCLEOTIDE SEQUENCE [LARGE SCALE GENOMIC DNA]</scope>
    <source>
        <strain evidence="2 3">MAFF 305830</strain>
    </source>
</reference>
<name>A0A0C2W5J5_SERVB</name>
<sequence length="551" mass="61238">MHSHLPVDTTKLAEIISSTLATRYILQEDYESADSTKYFKFHKKDDIGKTVLVAVNRSTQETDPVHASLIERKFEQNIAFLNHLKATEYTWVPVVLAHGNSSDDFPYSWVVYKDTKGWPLTAKWHQLTLKERTDVIQNIAKCVRQLALIPPSHESTKAPSSMDYIGSINQGHVLFPPALATIRGPDYNKLDLDGVKTHGDLIFLLGWSRAALYDALGAAGTQQSPLVADELRAITLAASLILAQPDKMVLAHANLLPHNIWIDLEGKITAVFGWEHAHYAPMWMATTPPVWLTDAKRDLVLQREKNADPWVVWQPRFDPLTNESISKDVKALRHVWDEALKQEGFTDAKGEMHDNVVRTAMRICFADEEQFPNIVQWCRALVAPSASIWFRAPFKSASVALLGAIAASCGVYSYPENFGGHPGAISAALIGVTLSLAVRFAWKHGWYVDTSVVGSCDSKAGRASLTNKMDRTSANKVVKELDGLIHIRRFPNIYGYDRDIGIHEKGDVRESLAAIPCSPANSIMPTGIYVPNFLSRATTMMSRAPTRMAAE</sequence>
<dbReference type="InterPro" id="IPR011009">
    <property type="entry name" value="Kinase-like_dom_sf"/>
</dbReference>
<keyword evidence="3" id="KW-1185">Reference proteome</keyword>
<dbReference type="SUPFAM" id="SSF56112">
    <property type="entry name" value="Protein kinase-like (PK-like)"/>
    <property type="match status" value="1"/>
</dbReference>
<gene>
    <name evidence="2" type="ORF">M408DRAFT_80186</name>
</gene>